<keyword evidence="6" id="KW-1207">Sterol metabolism</keyword>
<dbReference type="InterPro" id="IPR036396">
    <property type="entry name" value="Cyt_P450_sf"/>
</dbReference>
<dbReference type="InterPro" id="IPR002403">
    <property type="entry name" value="Cyt_P450_E_grp-IV"/>
</dbReference>
<keyword evidence="24" id="KW-0503">Monooxygenase</keyword>
<dbReference type="Pfam" id="PF00067">
    <property type="entry name" value="p450"/>
    <property type="match status" value="2"/>
</dbReference>
<evidence type="ECO:0000256" key="19">
    <source>
        <dbReference type="ARBA" id="ARBA00048839"/>
    </source>
</evidence>
<comment type="catalytic activity">
    <reaction evidence="22">
        <text>a 14alpha-formyl steroid + reduced [NADPH--hemoprotein reductase] + O2 = a Delta(14) steroid + formate + oxidized [NADPH--hemoprotein reductase] + H2O + 2 H(+)</text>
        <dbReference type="Rhea" id="RHEA:68068"/>
        <dbReference type="Rhea" id="RHEA-COMP:11964"/>
        <dbReference type="Rhea" id="RHEA-COMP:11965"/>
        <dbReference type="ChEBI" id="CHEBI:15377"/>
        <dbReference type="ChEBI" id="CHEBI:15378"/>
        <dbReference type="ChEBI" id="CHEBI:15379"/>
        <dbReference type="ChEBI" id="CHEBI:15740"/>
        <dbReference type="ChEBI" id="CHEBI:57618"/>
        <dbReference type="ChEBI" id="CHEBI:58210"/>
        <dbReference type="ChEBI" id="CHEBI:138031"/>
        <dbReference type="ChEBI" id="CHEBI:176902"/>
    </reaction>
    <physiologicalReaction direction="left-to-right" evidence="22">
        <dbReference type="Rhea" id="RHEA:68069"/>
    </physiologicalReaction>
</comment>
<keyword evidence="25" id="KW-1133">Transmembrane helix</keyword>
<evidence type="ECO:0000256" key="25">
    <source>
        <dbReference type="SAM" id="Phobius"/>
    </source>
</evidence>
<dbReference type="PROSITE" id="PS00086">
    <property type="entry name" value="CYTOCHROME_P450"/>
    <property type="match status" value="1"/>
</dbReference>
<evidence type="ECO:0000256" key="9">
    <source>
        <dbReference type="ARBA" id="ARBA00038974"/>
    </source>
</evidence>
<comment type="catalytic activity">
    <reaction evidence="15">
        <text>24,25-dihydrolanosterol + reduced [NADPH--hemoprotein reductase] + O2 = 32-hydroxy-24,25-dihydrolanosterol + oxidized [NADPH--hemoprotein reductase] + H2O + H(+)</text>
        <dbReference type="Rhea" id="RHEA:75079"/>
        <dbReference type="Rhea" id="RHEA-COMP:11964"/>
        <dbReference type="Rhea" id="RHEA-COMP:11965"/>
        <dbReference type="ChEBI" id="CHEBI:15377"/>
        <dbReference type="ChEBI" id="CHEBI:15378"/>
        <dbReference type="ChEBI" id="CHEBI:15379"/>
        <dbReference type="ChEBI" id="CHEBI:28113"/>
        <dbReference type="ChEBI" id="CHEBI:57618"/>
        <dbReference type="ChEBI" id="CHEBI:58210"/>
        <dbReference type="ChEBI" id="CHEBI:87057"/>
    </reaction>
    <physiologicalReaction direction="left-to-right" evidence="15">
        <dbReference type="Rhea" id="RHEA:75080"/>
    </physiologicalReaction>
</comment>
<dbReference type="GO" id="GO:0008398">
    <property type="term" value="F:sterol 14-demethylase activity"/>
    <property type="evidence" value="ECO:0007669"/>
    <property type="project" value="UniProtKB-EC"/>
</dbReference>
<comment type="pathway">
    <text evidence="8">Steroid biosynthesis; zymosterol biosynthesis; zymosterol from lanosterol: step 1/6.</text>
</comment>
<evidence type="ECO:0000256" key="17">
    <source>
        <dbReference type="ARBA" id="ARBA00048479"/>
    </source>
</evidence>
<dbReference type="Proteomes" id="UP000694392">
    <property type="component" value="Unplaced"/>
</dbReference>
<dbReference type="Ensembl" id="ENSSPUT00000025674.1">
    <property type="protein sequence ID" value="ENSSPUP00000024071.1"/>
    <property type="gene ID" value="ENSSPUG00000018412.1"/>
</dbReference>
<protein>
    <recommendedName>
        <fullName evidence="10">Lanosterol 14-alpha demethylase</fullName>
        <ecNumber evidence="9">1.14.14.154</ecNumber>
    </recommendedName>
</protein>
<evidence type="ECO:0000256" key="6">
    <source>
        <dbReference type="ARBA" id="ARBA00023166"/>
    </source>
</evidence>
<keyword evidence="7" id="KW-0443">Lipid metabolism</keyword>
<dbReference type="OMA" id="EYLLRNW"/>
<proteinExistence type="inferred from homology"/>
<gene>
    <name evidence="26 28" type="primary">CYP39A1</name>
</gene>
<comment type="catalytic activity">
    <reaction evidence="19">
        <text>24,25-dihydrolanosterol + 3 reduced [NADPH--hemoprotein reductase] + 3 O2 = 4,4-dimethyl-8,14-cholestadien-3beta-ol + formate + 3 oxidized [NADPH--hemoprotein reductase] + 4 H2O + 4 H(+)</text>
        <dbReference type="Rhea" id="RHEA:45960"/>
        <dbReference type="Rhea" id="RHEA-COMP:11964"/>
        <dbReference type="Rhea" id="RHEA-COMP:11965"/>
        <dbReference type="ChEBI" id="CHEBI:15377"/>
        <dbReference type="ChEBI" id="CHEBI:15378"/>
        <dbReference type="ChEBI" id="CHEBI:15379"/>
        <dbReference type="ChEBI" id="CHEBI:15740"/>
        <dbReference type="ChEBI" id="CHEBI:28113"/>
        <dbReference type="ChEBI" id="CHEBI:57618"/>
        <dbReference type="ChEBI" id="CHEBI:58210"/>
        <dbReference type="ChEBI" id="CHEBI:78904"/>
    </reaction>
    <physiologicalReaction direction="left-to-right" evidence="19">
        <dbReference type="Rhea" id="RHEA:45961"/>
    </physiologicalReaction>
</comment>
<name>A0A8D0HPZ7_SPHPU</name>
<evidence type="ECO:0000256" key="13">
    <source>
        <dbReference type="ARBA" id="ARBA00047670"/>
    </source>
</evidence>
<dbReference type="SUPFAM" id="SSF48264">
    <property type="entry name" value="Cytochrome P450"/>
    <property type="match status" value="1"/>
</dbReference>
<keyword evidence="24" id="KW-0560">Oxidoreductase</keyword>
<dbReference type="InterPro" id="IPR001128">
    <property type="entry name" value="Cyt_P450"/>
</dbReference>
<evidence type="ECO:0000313" key="26">
    <source>
        <dbReference type="Ensembl" id="ENSSPUP00000024071.1"/>
    </source>
</evidence>
<evidence type="ECO:0000256" key="18">
    <source>
        <dbReference type="ARBA" id="ARBA00048736"/>
    </source>
</evidence>
<evidence type="ECO:0000256" key="12">
    <source>
        <dbReference type="ARBA" id="ARBA00047587"/>
    </source>
</evidence>
<comment type="catalytic activity">
    <reaction evidence="14">
        <text>a 14alpha-methyl steroid + 3 reduced [NADPH--hemoprotein reductase] + 3 O2 = a Delta(14) steroid + formate + 3 oxidized [NADPH--hemoprotein reductase] + 4 H2O + 4 H(+)</text>
        <dbReference type="Rhea" id="RHEA:54028"/>
        <dbReference type="Rhea" id="RHEA-COMP:11964"/>
        <dbReference type="Rhea" id="RHEA-COMP:11965"/>
        <dbReference type="ChEBI" id="CHEBI:15377"/>
        <dbReference type="ChEBI" id="CHEBI:15378"/>
        <dbReference type="ChEBI" id="CHEBI:15379"/>
        <dbReference type="ChEBI" id="CHEBI:15740"/>
        <dbReference type="ChEBI" id="CHEBI:57618"/>
        <dbReference type="ChEBI" id="CHEBI:58210"/>
        <dbReference type="ChEBI" id="CHEBI:138029"/>
        <dbReference type="ChEBI" id="CHEBI:138031"/>
        <dbReference type="EC" id="1.14.14.154"/>
    </reaction>
    <physiologicalReaction direction="left-to-right" evidence="14">
        <dbReference type="Rhea" id="RHEA:54029"/>
    </physiologicalReaction>
</comment>
<evidence type="ECO:0000256" key="16">
    <source>
        <dbReference type="ARBA" id="ARBA00048245"/>
    </source>
</evidence>
<dbReference type="GO" id="GO:0008396">
    <property type="term" value="F:oxysterol 7-alpha-hydroxylase activity"/>
    <property type="evidence" value="ECO:0007669"/>
    <property type="project" value="TreeGrafter"/>
</dbReference>
<evidence type="ECO:0000256" key="15">
    <source>
        <dbReference type="ARBA" id="ARBA00047983"/>
    </source>
</evidence>
<comment type="catalytic activity">
    <reaction evidence="12">
        <text>a 14alpha-hydroxymethyl steroid + reduced [NADPH--hemoprotein reductase] + O2 = a 14alpha-formyl steroid + oxidized [NADPH--hemoprotein reductase] + 2 H2O + H(+)</text>
        <dbReference type="Rhea" id="RHEA:68064"/>
        <dbReference type="Rhea" id="RHEA-COMP:11964"/>
        <dbReference type="Rhea" id="RHEA-COMP:11965"/>
        <dbReference type="ChEBI" id="CHEBI:15377"/>
        <dbReference type="ChEBI" id="CHEBI:15378"/>
        <dbReference type="ChEBI" id="CHEBI:15379"/>
        <dbReference type="ChEBI" id="CHEBI:57618"/>
        <dbReference type="ChEBI" id="CHEBI:58210"/>
        <dbReference type="ChEBI" id="CHEBI:176901"/>
        <dbReference type="ChEBI" id="CHEBI:176902"/>
    </reaction>
    <physiologicalReaction direction="left-to-right" evidence="12">
        <dbReference type="Rhea" id="RHEA:68065"/>
    </physiologicalReaction>
</comment>
<accession>A0A8D0HPZ7</accession>
<reference evidence="26" key="1">
    <citation type="submission" date="2025-08" db="UniProtKB">
        <authorList>
            <consortium name="Ensembl"/>
        </authorList>
    </citation>
    <scope>IDENTIFICATION</scope>
</reference>
<keyword evidence="2" id="KW-0153">Cholesterol metabolism</keyword>
<keyword evidence="5 23" id="KW-0408">Iron</keyword>
<evidence type="ECO:0000256" key="21">
    <source>
        <dbReference type="ARBA" id="ARBA00049163"/>
    </source>
</evidence>
<dbReference type="PRINTS" id="PR00465">
    <property type="entry name" value="EP450IV"/>
</dbReference>
<reference evidence="26" key="2">
    <citation type="submission" date="2025-09" db="UniProtKB">
        <authorList>
            <consortium name="Ensembl"/>
        </authorList>
    </citation>
    <scope>IDENTIFICATION</scope>
</reference>
<feature type="binding site" description="axial binding residue" evidence="23">
    <location>
        <position position="394"/>
    </location>
    <ligand>
        <name>heme</name>
        <dbReference type="ChEBI" id="CHEBI:30413"/>
    </ligand>
    <ligandPart>
        <name>Fe</name>
        <dbReference type="ChEBI" id="CHEBI:18248"/>
    </ligandPart>
</feature>
<comment type="catalytic activity">
    <reaction evidence="13">
        <text>lanosterol + 3 reduced [NADPH--hemoprotein reductase] + 3 O2 = 4,4-dimethyl-5alpha-cholesta-8,14,24-trien-3beta-ol + formate + 3 oxidized [NADPH--hemoprotein reductase] + 4 H2O + 4 H(+)</text>
        <dbReference type="Rhea" id="RHEA:25286"/>
        <dbReference type="Rhea" id="RHEA-COMP:11964"/>
        <dbReference type="Rhea" id="RHEA-COMP:11965"/>
        <dbReference type="ChEBI" id="CHEBI:15377"/>
        <dbReference type="ChEBI" id="CHEBI:15378"/>
        <dbReference type="ChEBI" id="CHEBI:15379"/>
        <dbReference type="ChEBI" id="CHEBI:15740"/>
        <dbReference type="ChEBI" id="CHEBI:16521"/>
        <dbReference type="ChEBI" id="CHEBI:17813"/>
        <dbReference type="ChEBI" id="CHEBI:57618"/>
        <dbReference type="ChEBI" id="CHEBI:58210"/>
        <dbReference type="EC" id="1.14.14.154"/>
    </reaction>
    <physiologicalReaction direction="left-to-right" evidence="13">
        <dbReference type="Rhea" id="RHEA:25287"/>
    </physiologicalReaction>
</comment>
<dbReference type="GeneTree" id="ENSGT00940000153141"/>
<evidence type="ECO:0000256" key="14">
    <source>
        <dbReference type="ARBA" id="ARBA00047702"/>
    </source>
</evidence>
<evidence type="ECO:0000256" key="22">
    <source>
        <dbReference type="ARBA" id="ARBA00049450"/>
    </source>
</evidence>
<comment type="catalytic activity">
    <reaction evidence="11">
        <text>32-hydroxylanosterol + reduced [NADPH--hemoprotein reductase] + O2 = 32-oxolanosterol + oxidized [NADPH--hemoprotein reductase] + 2 H2O + H(+)</text>
        <dbReference type="Rhea" id="RHEA:75107"/>
        <dbReference type="Rhea" id="RHEA-COMP:11964"/>
        <dbReference type="Rhea" id="RHEA-COMP:11965"/>
        <dbReference type="ChEBI" id="CHEBI:15377"/>
        <dbReference type="ChEBI" id="CHEBI:15378"/>
        <dbReference type="ChEBI" id="CHEBI:15379"/>
        <dbReference type="ChEBI" id="CHEBI:57618"/>
        <dbReference type="ChEBI" id="CHEBI:58210"/>
        <dbReference type="ChEBI" id="CHEBI:166681"/>
        <dbReference type="ChEBI" id="CHEBI:166806"/>
    </reaction>
    <physiologicalReaction direction="left-to-right" evidence="11">
        <dbReference type="Rhea" id="RHEA:75108"/>
    </physiologicalReaction>
</comment>
<dbReference type="InterPro" id="IPR017972">
    <property type="entry name" value="Cyt_P450_CS"/>
</dbReference>
<keyword evidence="27" id="KW-1185">Reference proteome</keyword>
<dbReference type="PANTHER" id="PTHR24304">
    <property type="entry name" value="CYTOCHROME P450 FAMILY 7"/>
    <property type="match status" value="1"/>
</dbReference>
<dbReference type="GO" id="GO:0006699">
    <property type="term" value="P:bile acid biosynthetic process"/>
    <property type="evidence" value="ECO:0007669"/>
    <property type="project" value="Ensembl"/>
</dbReference>
<evidence type="ECO:0000256" key="20">
    <source>
        <dbReference type="ARBA" id="ARBA00048866"/>
    </source>
</evidence>
<dbReference type="GO" id="GO:0020037">
    <property type="term" value="F:heme binding"/>
    <property type="evidence" value="ECO:0007669"/>
    <property type="project" value="InterPro"/>
</dbReference>
<keyword evidence="25" id="KW-0812">Transmembrane</keyword>
<dbReference type="Gene3D" id="1.10.630.10">
    <property type="entry name" value="Cytochrome P450"/>
    <property type="match status" value="1"/>
</dbReference>
<comment type="catalytic activity">
    <reaction evidence="21">
        <text>lanosterol + reduced [NADPH--hemoprotein reductase] + O2 = 32-hydroxylanosterol + oxidized [NADPH--hemoprotein reductase] + H2O + H(+)</text>
        <dbReference type="Rhea" id="RHEA:75103"/>
        <dbReference type="Rhea" id="RHEA-COMP:11964"/>
        <dbReference type="Rhea" id="RHEA-COMP:11965"/>
        <dbReference type="ChEBI" id="CHEBI:15377"/>
        <dbReference type="ChEBI" id="CHEBI:15378"/>
        <dbReference type="ChEBI" id="CHEBI:15379"/>
        <dbReference type="ChEBI" id="CHEBI:16521"/>
        <dbReference type="ChEBI" id="CHEBI:57618"/>
        <dbReference type="ChEBI" id="CHEBI:58210"/>
        <dbReference type="ChEBI" id="CHEBI:166806"/>
    </reaction>
    <physiologicalReaction direction="left-to-right" evidence="21">
        <dbReference type="Rhea" id="RHEA:75104"/>
    </physiologicalReaction>
</comment>
<keyword evidence="25" id="KW-0472">Membrane</keyword>
<evidence type="ECO:0000313" key="27">
    <source>
        <dbReference type="Proteomes" id="UP000694392"/>
    </source>
</evidence>
<evidence type="ECO:0000256" key="5">
    <source>
        <dbReference type="ARBA" id="ARBA00023004"/>
    </source>
</evidence>
<dbReference type="AlphaFoldDB" id="A0A8D0HPZ7"/>
<keyword evidence="4 23" id="KW-0479">Metal-binding</keyword>
<sequence length="460" mass="52895">VKFISPVCGLRELVLFHPRNPNAPPCLRGWVPWFGAAFQFGAAPLEFIEQARIQYGQIFTVFALGNRYTFVTEEEGIQVFCTSKDADFEQAVQRSVQNAGKTFNFHRLYSMMKGKLSTSNLHLLSGTLCKELHEHMEYLGPEGNEELCDLVRHVMYPAVVNTLFGKGICPTSKNEIKEFEKHFQKYDEDFEYGSQMPECFMRKWSKSKKWLLKVFEKVVSDAERSRPSDSSSRVNLSDFELTSTFYSLILLRLSVLVLLQVAFWTLAFVISQPSIYKIIMEDLVSVYGKAGKEKIDVSEDDLKKLPFIKWCILETIRLRAPGTITKKVINPIKIQNFIIPVGDMLMMSPYWLHRNPKYFPEPEMFKPDRWKEANLEKNAFLDGFMAFGVGTHQCPGRSVKSLWQGFSYVLLCRNVNHISSFCAVTIPTSLPHFLLGSKKHLFRKEPIEILLCPLSPCCRM</sequence>
<organism evidence="26 27">
    <name type="scientific">Sphenodon punctatus</name>
    <name type="common">Tuatara</name>
    <name type="synonym">Hatteria punctata</name>
    <dbReference type="NCBI Taxonomy" id="8508"/>
    <lineage>
        <taxon>Eukaryota</taxon>
        <taxon>Metazoa</taxon>
        <taxon>Chordata</taxon>
        <taxon>Craniata</taxon>
        <taxon>Vertebrata</taxon>
        <taxon>Euteleostomi</taxon>
        <taxon>Lepidosauria</taxon>
        <taxon>Sphenodontia</taxon>
        <taxon>Sphenodontidae</taxon>
        <taxon>Sphenodon</taxon>
    </lineage>
</organism>
<dbReference type="EC" id="1.14.14.154" evidence="9"/>
<evidence type="ECO:0000256" key="7">
    <source>
        <dbReference type="ARBA" id="ARBA00023221"/>
    </source>
</evidence>
<evidence type="ECO:0000256" key="10">
    <source>
        <dbReference type="ARBA" id="ARBA00041158"/>
    </source>
</evidence>
<comment type="catalytic activity">
    <reaction evidence="20">
        <text>a 14alpha-methyl steroid + reduced [NADPH--hemoprotein reductase] + O2 = a 14alpha-hydroxymethyl steroid + oxidized [NADPH--hemoprotein reductase] + H2O + H(+)</text>
        <dbReference type="Rhea" id="RHEA:68060"/>
        <dbReference type="Rhea" id="RHEA-COMP:11964"/>
        <dbReference type="Rhea" id="RHEA-COMP:11965"/>
        <dbReference type="ChEBI" id="CHEBI:15377"/>
        <dbReference type="ChEBI" id="CHEBI:15378"/>
        <dbReference type="ChEBI" id="CHEBI:15379"/>
        <dbReference type="ChEBI" id="CHEBI:57618"/>
        <dbReference type="ChEBI" id="CHEBI:58210"/>
        <dbReference type="ChEBI" id="CHEBI:138029"/>
        <dbReference type="ChEBI" id="CHEBI:176901"/>
    </reaction>
    <physiologicalReaction direction="left-to-right" evidence="20">
        <dbReference type="Rhea" id="RHEA:68061"/>
    </physiologicalReaction>
</comment>
<dbReference type="GO" id="GO:0006707">
    <property type="term" value="P:cholesterol catabolic process"/>
    <property type="evidence" value="ECO:0007669"/>
    <property type="project" value="Ensembl"/>
</dbReference>
<keyword evidence="7" id="KW-0753">Steroid metabolism</keyword>
<evidence type="ECO:0000256" key="1">
    <source>
        <dbReference type="ARBA" id="ARBA00010617"/>
    </source>
</evidence>
<evidence type="ECO:0000256" key="24">
    <source>
        <dbReference type="RuleBase" id="RU000461"/>
    </source>
</evidence>
<evidence type="ECO:0000256" key="11">
    <source>
        <dbReference type="ARBA" id="ARBA00047379"/>
    </source>
</evidence>
<comment type="similarity">
    <text evidence="1 24">Belongs to the cytochrome P450 family.</text>
</comment>
<dbReference type="GO" id="GO:0042632">
    <property type="term" value="P:cholesterol homeostasis"/>
    <property type="evidence" value="ECO:0007669"/>
    <property type="project" value="TreeGrafter"/>
</dbReference>
<evidence type="ECO:0000256" key="3">
    <source>
        <dbReference type="ARBA" id="ARBA00022617"/>
    </source>
</evidence>
<evidence type="ECO:0000256" key="4">
    <source>
        <dbReference type="ARBA" id="ARBA00022723"/>
    </source>
</evidence>
<comment type="catalytic activity">
    <reaction evidence="16">
        <text>32-oxo-24,25-dihydrolanosterol + reduced [NADPH--hemoprotein reductase] + O2 = 4,4-dimethyl-8,14-cholestadien-3beta-ol + formate + oxidized [NADPH--hemoprotein reductase] + H2O + 2 H(+)</text>
        <dbReference type="Rhea" id="RHEA:75083"/>
        <dbReference type="Rhea" id="RHEA-COMP:11964"/>
        <dbReference type="Rhea" id="RHEA-COMP:11965"/>
        <dbReference type="ChEBI" id="CHEBI:15377"/>
        <dbReference type="ChEBI" id="CHEBI:15378"/>
        <dbReference type="ChEBI" id="CHEBI:15379"/>
        <dbReference type="ChEBI" id="CHEBI:15740"/>
        <dbReference type="ChEBI" id="CHEBI:57618"/>
        <dbReference type="ChEBI" id="CHEBI:58210"/>
        <dbReference type="ChEBI" id="CHEBI:78904"/>
        <dbReference type="ChEBI" id="CHEBI:87060"/>
    </reaction>
    <physiologicalReaction direction="left-to-right" evidence="16">
        <dbReference type="Rhea" id="RHEA:75084"/>
    </physiologicalReaction>
</comment>
<dbReference type="VGNC" id="VGNC:104293">
    <property type="gene designation" value="CYP39A1"/>
</dbReference>
<comment type="catalytic activity">
    <reaction evidence="17">
        <text>32-oxolanosterol + reduced [NADPH--hemoprotein reductase] + O2 = 4,4-dimethyl-5alpha-cholesta-8,14,24-trien-3beta-ol + formate + oxidized [NADPH--hemoprotein reductase] + H2O + 2 H(+)</text>
        <dbReference type="Rhea" id="RHEA:75111"/>
        <dbReference type="Rhea" id="RHEA-COMP:11964"/>
        <dbReference type="Rhea" id="RHEA-COMP:11965"/>
        <dbReference type="ChEBI" id="CHEBI:15377"/>
        <dbReference type="ChEBI" id="CHEBI:15378"/>
        <dbReference type="ChEBI" id="CHEBI:15379"/>
        <dbReference type="ChEBI" id="CHEBI:15740"/>
        <dbReference type="ChEBI" id="CHEBI:17813"/>
        <dbReference type="ChEBI" id="CHEBI:57618"/>
        <dbReference type="ChEBI" id="CHEBI:58210"/>
        <dbReference type="ChEBI" id="CHEBI:166681"/>
    </reaction>
    <physiologicalReaction direction="left-to-right" evidence="17">
        <dbReference type="Rhea" id="RHEA:75112"/>
    </physiologicalReaction>
</comment>
<comment type="catalytic activity">
    <reaction evidence="18">
        <text>32-hydroxy-24,25-dihydrolanosterol + reduced [NADPH--hemoprotein reductase] + O2 = 32-oxo-24,25-dihydrolanosterol + oxidized [NADPH--hemoprotein reductase] + 2 H2O + H(+)</text>
        <dbReference type="Rhea" id="RHEA:75087"/>
        <dbReference type="Rhea" id="RHEA-COMP:11964"/>
        <dbReference type="Rhea" id="RHEA-COMP:11965"/>
        <dbReference type="ChEBI" id="CHEBI:15377"/>
        <dbReference type="ChEBI" id="CHEBI:15378"/>
        <dbReference type="ChEBI" id="CHEBI:15379"/>
        <dbReference type="ChEBI" id="CHEBI:57618"/>
        <dbReference type="ChEBI" id="CHEBI:58210"/>
        <dbReference type="ChEBI" id="CHEBI:87057"/>
        <dbReference type="ChEBI" id="CHEBI:87060"/>
    </reaction>
    <physiologicalReaction direction="left-to-right" evidence="18">
        <dbReference type="Rhea" id="RHEA:75088"/>
    </physiologicalReaction>
</comment>
<evidence type="ECO:0000256" key="8">
    <source>
        <dbReference type="ARBA" id="ARBA00037887"/>
    </source>
</evidence>
<feature type="transmembrane region" description="Helical" evidence="25">
    <location>
        <begin position="245"/>
        <end position="270"/>
    </location>
</feature>
<evidence type="ECO:0000256" key="23">
    <source>
        <dbReference type="PIRSR" id="PIRSR602403-1"/>
    </source>
</evidence>
<evidence type="ECO:0000256" key="2">
    <source>
        <dbReference type="ARBA" id="ARBA00022548"/>
    </source>
</evidence>
<dbReference type="InterPro" id="IPR050529">
    <property type="entry name" value="CYP450_sterol_14alpha_dmase"/>
</dbReference>
<dbReference type="PANTHER" id="PTHR24304:SF2">
    <property type="entry name" value="24-HYDROXYCHOLESTEROL 7-ALPHA-HYDROXYLASE"/>
    <property type="match status" value="1"/>
</dbReference>
<dbReference type="GO" id="GO:0005506">
    <property type="term" value="F:iron ion binding"/>
    <property type="evidence" value="ECO:0007669"/>
    <property type="project" value="InterPro"/>
</dbReference>
<keyword evidence="3 23" id="KW-0349">Heme</keyword>
<evidence type="ECO:0000313" key="28">
    <source>
        <dbReference type="VGNC" id="VGNC:104293"/>
    </source>
</evidence>
<comment type="cofactor">
    <cofactor evidence="23">
        <name>heme</name>
        <dbReference type="ChEBI" id="CHEBI:30413"/>
    </cofactor>
</comment>